<dbReference type="Pfam" id="PF24681">
    <property type="entry name" value="Kelch_KLHDC2_KLHL20_DRC7"/>
    <property type="match status" value="1"/>
</dbReference>
<dbReference type="InterPro" id="IPR013783">
    <property type="entry name" value="Ig-like_fold"/>
</dbReference>
<keyword evidence="1" id="KW-0880">Kelch repeat</keyword>
<evidence type="ECO:0000313" key="4">
    <source>
        <dbReference type="EMBL" id="TPX58871.1"/>
    </source>
</evidence>
<dbReference type="PANTHER" id="PTHR46093">
    <property type="entry name" value="ACYL-COA-BINDING DOMAIN-CONTAINING PROTEIN 5"/>
    <property type="match status" value="1"/>
</dbReference>
<feature type="region of interest" description="Disordered" evidence="3">
    <location>
        <begin position="38"/>
        <end position="66"/>
    </location>
</feature>
<feature type="region of interest" description="Disordered" evidence="3">
    <location>
        <begin position="584"/>
        <end position="628"/>
    </location>
</feature>
<name>A0A507E570_9FUNG</name>
<feature type="region of interest" description="Disordered" evidence="3">
    <location>
        <begin position="724"/>
        <end position="929"/>
    </location>
</feature>
<sequence length="1084" mass="119095">MQVKGRWARVNSNGSITPAARHGHRCEVVRYRRSGLQVVSKNEQNAGKSQRRPAEEGFGAESGESDEQDMVTKMVMFWGSDGRDIMTDCFEFDPETSTWTSIPVSTRNNRRPSANDLLPLSASDPPFATAGMAVTSNEHLVYIFGGITQGSLFVNQLLQYDAQNQTLITLASGPESPSARVNATLTYIPENTSSTASSDPYLFLFGGFTPPDTFLNDSPMFNLRTMKWSTARLAGIPPTPREHHSAVFWQSLEGKRRTLVIYGGMCPDPKTRNYPHRLHDIVFLNIDDATWIHPDVRGEIPPGRSKHSSVVFGDRMVVFGGQEGANESMTASVLSGKVFLLNMATLFWENMSLSSADGTQSHVDLPAGRADHGAAIIGGTMFVSMGERKHSKDDSSRSRIAGDMWHLQLGPPLPPDRVSVIRRAAPRAVLEIRWQDSAAWQAGHSYEVQIRVAASDTTADVSKWSTVYRGLEHEVSVTSFNRPDGLQHDISVEAEYDVRVVAVNWAGNSQEWDTKTIGGDAEVFQSAPQSIEIHKISCTPTELGKYGDSSSVAGLEEVPALLLSWCADAAADYRVEARCAIHPGATSSLSDSTDTSPTKRRKIRAGNDVGQEGKGQEREDSGGSSSSVDAWSTWQTVWQGRGGRWKGAVQSLHTLVWRAARPEQHSTAKLGKRTRRDSIEDKGLAVKYKFRVCQTNTSGRRAVKPSEESEIVEFVVDHYVVAHFPTSSPSSSPAHAETIPRKPNGLMQSDNIHATKSPGKNGRARTSSGQTNLKPEDEGQDAYDEEGEEDDDDEEEEEEVIMSVTVGPRASEIPETPKATPTPDVDSSKGRRQKSKALIKDEDDRPLKPPSRQASLKRIPPSSPVLTPKRRGKPSSTKKKSGAAEGNQTPPLKEPTPDAVQDVDIEGSGDSSNEEAAKGAKTTSPEFSINPLAPSFKDLIMDPETGRPELGNVANGFYFNLRFGDRIEVSSDKEAKTHHLWYKARMVHYTPLAHDAWRIKVHYEGYPKTFDEYFSLLPESIQNVREPTEDEDVIVGDMVNEDPYLFDPNSKAKKLHVLNSKEREIAKAGGIVVRNVPGGKKSVG</sequence>
<dbReference type="Gene3D" id="2.60.40.10">
    <property type="entry name" value="Immunoglobulins"/>
    <property type="match status" value="1"/>
</dbReference>
<feature type="compositionally biased region" description="Basic and acidic residues" evidence="3">
    <location>
        <begin position="838"/>
        <end position="847"/>
    </location>
</feature>
<dbReference type="STRING" id="109895.A0A507E570"/>
<evidence type="ECO:0000256" key="1">
    <source>
        <dbReference type="ARBA" id="ARBA00022441"/>
    </source>
</evidence>
<feature type="compositionally biased region" description="Basic residues" evidence="3">
    <location>
        <begin position="868"/>
        <end position="881"/>
    </location>
</feature>
<dbReference type="Proteomes" id="UP000318582">
    <property type="component" value="Unassembled WGS sequence"/>
</dbReference>
<dbReference type="InterPro" id="IPR015915">
    <property type="entry name" value="Kelch-typ_b-propeller"/>
</dbReference>
<proteinExistence type="predicted"/>
<evidence type="ECO:0000256" key="3">
    <source>
        <dbReference type="SAM" id="MobiDB-lite"/>
    </source>
</evidence>
<accession>A0A507E570</accession>
<evidence type="ECO:0008006" key="6">
    <source>
        <dbReference type="Google" id="ProtNLM"/>
    </source>
</evidence>
<reference evidence="4 5" key="1">
    <citation type="journal article" date="2019" name="Sci. Rep.">
        <title>Comparative genomics of chytrid fungi reveal insights into the obligate biotrophic and pathogenic lifestyle of Synchytrium endobioticum.</title>
        <authorList>
            <person name="van de Vossenberg B.T.L.H."/>
            <person name="Warris S."/>
            <person name="Nguyen H.D.T."/>
            <person name="van Gent-Pelzer M.P.E."/>
            <person name="Joly D.L."/>
            <person name="van de Geest H.C."/>
            <person name="Bonants P.J.M."/>
            <person name="Smith D.S."/>
            <person name="Levesque C.A."/>
            <person name="van der Lee T.A.J."/>
        </authorList>
    </citation>
    <scope>NUCLEOTIDE SEQUENCE [LARGE SCALE GENOMIC DNA]</scope>
    <source>
        <strain evidence="4 5">CBS 809.83</strain>
    </source>
</reference>
<dbReference type="AlphaFoldDB" id="A0A507E570"/>
<feature type="compositionally biased region" description="Low complexity" evidence="3">
    <location>
        <begin position="586"/>
        <end position="596"/>
    </location>
</feature>
<feature type="compositionally biased region" description="Polar residues" evidence="3">
    <location>
        <begin position="764"/>
        <end position="773"/>
    </location>
</feature>
<feature type="compositionally biased region" description="Polar residues" evidence="3">
    <location>
        <begin position="38"/>
        <end position="48"/>
    </location>
</feature>
<evidence type="ECO:0000313" key="5">
    <source>
        <dbReference type="Proteomes" id="UP000318582"/>
    </source>
</evidence>
<dbReference type="EMBL" id="QEAQ01000031">
    <property type="protein sequence ID" value="TPX58871.1"/>
    <property type="molecule type" value="Genomic_DNA"/>
</dbReference>
<evidence type="ECO:0000256" key="2">
    <source>
        <dbReference type="ARBA" id="ARBA00022737"/>
    </source>
</evidence>
<comment type="caution">
    <text evidence="4">The sequence shown here is derived from an EMBL/GenBank/DDBJ whole genome shotgun (WGS) entry which is preliminary data.</text>
</comment>
<organism evidence="4 5">
    <name type="scientific">Powellomyces hirtus</name>
    <dbReference type="NCBI Taxonomy" id="109895"/>
    <lineage>
        <taxon>Eukaryota</taxon>
        <taxon>Fungi</taxon>
        <taxon>Fungi incertae sedis</taxon>
        <taxon>Chytridiomycota</taxon>
        <taxon>Chytridiomycota incertae sedis</taxon>
        <taxon>Chytridiomycetes</taxon>
        <taxon>Spizellomycetales</taxon>
        <taxon>Powellomycetaceae</taxon>
        <taxon>Powellomyces</taxon>
    </lineage>
</organism>
<feature type="region of interest" description="Disordered" evidence="3">
    <location>
        <begin position="1"/>
        <end position="21"/>
    </location>
</feature>
<gene>
    <name evidence="4" type="ORF">PhCBS80983_g02873</name>
</gene>
<protein>
    <recommendedName>
        <fullName evidence="6">Fibronectin type-III domain-containing protein</fullName>
    </recommendedName>
</protein>
<dbReference type="SUPFAM" id="SSF117281">
    <property type="entry name" value="Kelch motif"/>
    <property type="match status" value="1"/>
</dbReference>
<keyword evidence="5" id="KW-1185">Reference proteome</keyword>
<keyword evidence="2" id="KW-0677">Repeat</keyword>
<dbReference type="Gene3D" id="2.120.10.80">
    <property type="entry name" value="Kelch-type beta propeller"/>
    <property type="match status" value="2"/>
</dbReference>
<feature type="compositionally biased region" description="Acidic residues" evidence="3">
    <location>
        <begin position="778"/>
        <end position="800"/>
    </location>
</feature>
<dbReference type="PANTHER" id="PTHR46093:SF18">
    <property type="entry name" value="FIBRONECTIN TYPE-III DOMAIN-CONTAINING PROTEIN"/>
    <property type="match status" value="1"/>
</dbReference>